<keyword evidence="2 9" id="KW-0378">Hydrolase</keyword>
<dbReference type="GO" id="GO:0005829">
    <property type="term" value="C:cytosol"/>
    <property type="evidence" value="ECO:0007669"/>
    <property type="project" value="TreeGrafter"/>
</dbReference>
<evidence type="ECO:0000256" key="2">
    <source>
        <dbReference type="ARBA" id="ARBA00022801"/>
    </source>
</evidence>
<dbReference type="PANTHER" id="PTHR11070:SF67">
    <property type="entry name" value="DNA 3'-5' HELICASE"/>
    <property type="match status" value="1"/>
</dbReference>
<dbReference type="InterPro" id="IPR014017">
    <property type="entry name" value="DNA_helicase_UvrD-like_C"/>
</dbReference>
<dbReference type="InterPro" id="IPR000212">
    <property type="entry name" value="DNA_helicase_UvrD/REP"/>
</dbReference>
<dbReference type="InterPro" id="IPR014016">
    <property type="entry name" value="UvrD-like_ATP-bd"/>
</dbReference>
<dbReference type="GO" id="GO:0000725">
    <property type="term" value="P:recombinational repair"/>
    <property type="evidence" value="ECO:0007669"/>
    <property type="project" value="TreeGrafter"/>
</dbReference>
<evidence type="ECO:0000256" key="9">
    <source>
        <dbReference type="PROSITE-ProRule" id="PRU00560"/>
    </source>
</evidence>
<comment type="caution">
    <text evidence="11">The sequence shown here is derived from an EMBL/GenBank/DDBJ whole genome shotgun (WGS) entry which is preliminary data.</text>
</comment>
<accession>A0A7K1XRV0</accession>
<reference evidence="11 12" key="1">
    <citation type="submission" date="2019-11" db="EMBL/GenBank/DDBJ databases">
        <title>Pedobacter sp. HMF7056 Genome sequencing and assembly.</title>
        <authorList>
            <person name="Kang H."/>
            <person name="Kim H."/>
            <person name="Joh K."/>
        </authorList>
    </citation>
    <scope>NUCLEOTIDE SEQUENCE [LARGE SCALE GENOMIC DNA]</scope>
    <source>
        <strain evidence="11 12">HMF7056</strain>
    </source>
</reference>
<keyword evidence="5" id="KW-0413">Isomerase</keyword>
<dbReference type="GO" id="GO:0003677">
    <property type="term" value="F:DNA binding"/>
    <property type="evidence" value="ECO:0007669"/>
    <property type="project" value="InterPro"/>
</dbReference>
<evidence type="ECO:0000313" key="12">
    <source>
        <dbReference type="Proteomes" id="UP000451233"/>
    </source>
</evidence>
<evidence type="ECO:0000256" key="8">
    <source>
        <dbReference type="ARBA" id="ARBA00048988"/>
    </source>
</evidence>
<proteinExistence type="predicted"/>
<evidence type="ECO:0000256" key="3">
    <source>
        <dbReference type="ARBA" id="ARBA00022806"/>
    </source>
</evidence>
<dbReference type="EMBL" id="WVHS01000001">
    <property type="protein sequence ID" value="MXV13718.1"/>
    <property type="molecule type" value="Genomic_DNA"/>
</dbReference>
<dbReference type="GO" id="GO:0043138">
    <property type="term" value="F:3'-5' DNA helicase activity"/>
    <property type="evidence" value="ECO:0007669"/>
    <property type="project" value="UniProtKB-EC"/>
</dbReference>
<dbReference type="RefSeq" id="WP_160904750.1">
    <property type="nucleotide sequence ID" value="NZ_WVHS01000001.1"/>
</dbReference>
<dbReference type="Pfam" id="PF00580">
    <property type="entry name" value="UvrD-helicase"/>
    <property type="match status" value="1"/>
</dbReference>
<keyword evidence="4 9" id="KW-0067">ATP-binding</keyword>
<evidence type="ECO:0000256" key="6">
    <source>
        <dbReference type="ARBA" id="ARBA00034617"/>
    </source>
</evidence>
<evidence type="ECO:0000256" key="1">
    <source>
        <dbReference type="ARBA" id="ARBA00022741"/>
    </source>
</evidence>
<dbReference type="InterPro" id="IPR027417">
    <property type="entry name" value="P-loop_NTPase"/>
</dbReference>
<dbReference type="PANTHER" id="PTHR11070">
    <property type="entry name" value="UVRD / RECB / PCRA DNA HELICASE FAMILY MEMBER"/>
    <property type="match status" value="1"/>
</dbReference>
<evidence type="ECO:0000313" key="11">
    <source>
        <dbReference type="EMBL" id="MXV13718.1"/>
    </source>
</evidence>
<dbReference type="GO" id="GO:0005524">
    <property type="term" value="F:ATP binding"/>
    <property type="evidence" value="ECO:0007669"/>
    <property type="project" value="UniProtKB-UniRule"/>
</dbReference>
<dbReference type="GO" id="GO:0016787">
    <property type="term" value="F:hydrolase activity"/>
    <property type="evidence" value="ECO:0007669"/>
    <property type="project" value="UniProtKB-UniRule"/>
</dbReference>
<keyword evidence="12" id="KW-1185">Reference proteome</keyword>
<evidence type="ECO:0000256" key="4">
    <source>
        <dbReference type="ARBA" id="ARBA00022840"/>
    </source>
</evidence>
<evidence type="ECO:0000256" key="5">
    <source>
        <dbReference type="ARBA" id="ARBA00023235"/>
    </source>
</evidence>
<comment type="catalytic activity">
    <reaction evidence="6">
        <text>Couples ATP hydrolysis with the unwinding of duplex DNA by translocating in the 3'-5' direction.</text>
        <dbReference type="EC" id="5.6.2.4"/>
    </reaction>
</comment>
<dbReference type="AlphaFoldDB" id="A0A7K1XRV0"/>
<evidence type="ECO:0000259" key="10">
    <source>
        <dbReference type="PROSITE" id="PS51198"/>
    </source>
</evidence>
<gene>
    <name evidence="11" type="ORF">GS398_00240</name>
</gene>
<dbReference type="EC" id="5.6.2.4" evidence="7"/>
<dbReference type="Pfam" id="PF13361">
    <property type="entry name" value="UvrD_C"/>
    <property type="match status" value="1"/>
</dbReference>
<name>A0A7K1XRV0_9SPHI</name>
<keyword evidence="1 9" id="KW-0547">Nucleotide-binding</keyword>
<dbReference type="Gene3D" id="1.10.3170.10">
    <property type="entry name" value="Recbcd, chain B, domain 2"/>
    <property type="match status" value="1"/>
</dbReference>
<keyword evidence="3 9" id="KW-0347">Helicase</keyword>
<dbReference type="PROSITE" id="PS51198">
    <property type="entry name" value="UVRD_HELICASE_ATP_BIND"/>
    <property type="match status" value="1"/>
</dbReference>
<dbReference type="Gene3D" id="3.40.50.300">
    <property type="entry name" value="P-loop containing nucleotide triphosphate hydrolases"/>
    <property type="match status" value="3"/>
</dbReference>
<evidence type="ECO:0000256" key="7">
    <source>
        <dbReference type="ARBA" id="ARBA00034808"/>
    </source>
</evidence>
<dbReference type="SUPFAM" id="SSF52540">
    <property type="entry name" value="P-loop containing nucleoside triphosphate hydrolases"/>
    <property type="match status" value="1"/>
</dbReference>
<dbReference type="Proteomes" id="UP000451233">
    <property type="component" value="Unassembled WGS sequence"/>
</dbReference>
<comment type="catalytic activity">
    <reaction evidence="8">
        <text>ATP + H2O = ADP + phosphate + H(+)</text>
        <dbReference type="Rhea" id="RHEA:13065"/>
        <dbReference type="ChEBI" id="CHEBI:15377"/>
        <dbReference type="ChEBI" id="CHEBI:15378"/>
        <dbReference type="ChEBI" id="CHEBI:30616"/>
        <dbReference type="ChEBI" id="CHEBI:43474"/>
        <dbReference type="ChEBI" id="CHEBI:456216"/>
        <dbReference type="EC" id="5.6.2.4"/>
    </reaction>
</comment>
<sequence length="1089" mass="123887">MPQKPLKILQASAGSGKTFSLTAHYLTLLFAGETRYREILAVTFTNKATEEMKSRILQVLRGLALGDKNVGIFRNIILNAHPHFTEQTLQQQAFATYRRILHDYSRFSINTIDGFVQKVIRSFTFELGLDAGYRLEMNTDKVKRELAVKLNQQLDQKPGLLRWIIDLALERIRDDKNWNYHETLIDLAGELFKERYQPFENALKAHDPEVLFKDLQKAVKEIIAFFEETVTEQARKAYATFSASEVQLAELKGKSRSPLASLEKVMDGDFAKVVNLGKLVDQPEEWQKDGPKGDVAALYNELNPQLSALYSFYTSETPAYLMSKAIDANLYYLRLMQEMAGLLKDYRQENSVLLISDAQNLLKGITGGQDDNPSFIWEKMGNRYRHFLFDEFQDTSAFQWQNFLPLLKNAIAEANGALIDHLIVGDVKQSIYRWRNGDWRILHTHAKKHVGDLRVHDDVLLENYRSAANVIDFNNFVFQYAPDFLQAHINAKVMEDGGDVLFHEWWKTEGYDDVINAAYGQSSQQKAPSTLPGGSVEVCFLPTGDNRNRAGDVREAALEKMACTLNDWISSGAYQPGQVCILVRSNREAREVIEHLMRDQQRRETSANNNEIFVPYEVLSGEALLVANHSVIRLLVNTLQAMVARKKDGAIFKATAIYLYNKLHNRTVVPGLWIRLNELEPGQLAGYLPPLLCENWHTWQQLPLPELVEQLIGAYGVGLFTDNIPYLLAFRDMVSVFTRLGERGITTFLTWWEEEGQQKSLPSSGQNDAVQVMTIHKSKGLAFDVVMLPFCSWSLDGMANSIFWVDTADTPYAMLNSVPVHYKKSLGKSAFAKAYFEELLFNFMDALNMLYVATTRTRNHLYITAPAANDDNLGLVGDLLLKSLQLHASALPGEFNGERFEVIAPVKQPPPAAAANSWSFIHYPLSNRLNESLTDHQVLEQLDLLSGNTAQRRGVILHELLARSARIEELRAVTQKMMTEGWFRKTEEPEILELAESVMLQPDLRKILDNPYERFNEQTIISGAGKSYRPDKVLVGKDHVVIVDFKFTGEPKPGHYSQVEEYRGLLLEMGYRNIEAYLYYGYLKELKVV</sequence>
<feature type="domain" description="UvrD-like helicase ATP-binding" evidence="10">
    <location>
        <begin position="1"/>
        <end position="467"/>
    </location>
</feature>
<protein>
    <recommendedName>
        <fullName evidence="7">DNA 3'-5' helicase</fullName>
        <ecNumber evidence="7">5.6.2.4</ecNumber>
    </recommendedName>
</protein>
<feature type="binding site" evidence="9">
    <location>
        <begin position="11"/>
        <end position="18"/>
    </location>
    <ligand>
        <name>ATP</name>
        <dbReference type="ChEBI" id="CHEBI:30616"/>
    </ligand>
</feature>
<organism evidence="11 12">
    <name type="scientific">Hufsiella ginkgonis</name>
    <dbReference type="NCBI Taxonomy" id="2695274"/>
    <lineage>
        <taxon>Bacteria</taxon>
        <taxon>Pseudomonadati</taxon>
        <taxon>Bacteroidota</taxon>
        <taxon>Sphingobacteriia</taxon>
        <taxon>Sphingobacteriales</taxon>
        <taxon>Sphingobacteriaceae</taxon>
        <taxon>Hufsiella</taxon>
    </lineage>
</organism>